<gene>
    <name evidence="7" type="ORF">SPI_09495</name>
</gene>
<keyword evidence="5" id="KW-0443">Lipid metabolism</keyword>
<keyword evidence="4" id="KW-0560">Oxidoreductase</keyword>
<keyword evidence="1" id="KW-0444">Lipid biosynthesis</keyword>
<keyword evidence="3" id="KW-0752">Steroid biosynthesis</keyword>
<protein>
    <submittedName>
        <fullName evidence="7">3-ketosteroid reductase</fullName>
    </submittedName>
</protein>
<dbReference type="AlphaFoldDB" id="A0A167LDF4"/>
<dbReference type="Proteomes" id="UP000076874">
    <property type="component" value="Unassembled WGS sequence"/>
</dbReference>
<evidence type="ECO:0000256" key="1">
    <source>
        <dbReference type="ARBA" id="ARBA00022516"/>
    </source>
</evidence>
<dbReference type="GO" id="GO:0005811">
    <property type="term" value="C:lipid droplet"/>
    <property type="evidence" value="ECO:0007669"/>
    <property type="project" value="TreeGrafter"/>
</dbReference>
<dbReference type="InterPro" id="IPR051593">
    <property type="entry name" value="Ergosterol_Biosynth_ERG27"/>
</dbReference>
<accession>A0A167LDF4</accession>
<dbReference type="GO" id="GO:0006696">
    <property type="term" value="P:ergosterol biosynthetic process"/>
    <property type="evidence" value="ECO:0007669"/>
    <property type="project" value="TreeGrafter"/>
</dbReference>
<dbReference type="Gene3D" id="3.40.50.720">
    <property type="entry name" value="NAD(P)-binding Rossmann-like Domain"/>
    <property type="match status" value="1"/>
</dbReference>
<dbReference type="PANTHER" id="PTHR43647:SF1">
    <property type="entry name" value="3-KETO-STEROID REDUCTASE ERG27"/>
    <property type="match status" value="1"/>
</dbReference>
<proteinExistence type="inferred from homology"/>
<dbReference type="STRING" id="1081102.A0A167LDF4"/>
<keyword evidence="8" id="KW-1185">Reference proteome</keyword>
<dbReference type="GO" id="GO:0000253">
    <property type="term" value="F:3-beta-hydroxysteroid 3-dehydrogenase (NADP+) activity"/>
    <property type="evidence" value="ECO:0007669"/>
    <property type="project" value="TreeGrafter"/>
</dbReference>
<dbReference type="PANTHER" id="PTHR43647">
    <property type="entry name" value="DEHYDROGENASE"/>
    <property type="match status" value="1"/>
</dbReference>
<comment type="similarity">
    <text evidence="6">Belongs to the short-chain dehydrogenases/reductases (SDR) family. ERG27 subfamily.</text>
</comment>
<dbReference type="GO" id="GO:0005741">
    <property type="term" value="C:mitochondrial outer membrane"/>
    <property type="evidence" value="ECO:0007669"/>
    <property type="project" value="TreeGrafter"/>
</dbReference>
<dbReference type="OrthoDB" id="9989144at2759"/>
<name>A0A167LDF4_9HYPO</name>
<dbReference type="EMBL" id="AZHD01000060">
    <property type="protein sequence ID" value="OAA52954.1"/>
    <property type="molecule type" value="Genomic_DNA"/>
</dbReference>
<dbReference type="InterPro" id="IPR036291">
    <property type="entry name" value="NAD(P)-bd_dom_sf"/>
</dbReference>
<evidence type="ECO:0000256" key="4">
    <source>
        <dbReference type="ARBA" id="ARBA00023002"/>
    </source>
</evidence>
<evidence type="ECO:0000256" key="6">
    <source>
        <dbReference type="ARBA" id="ARBA00023593"/>
    </source>
</evidence>
<dbReference type="SUPFAM" id="SSF51735">
    <property type="entry name" value="NAD(P)-binding Rossmann-fold domains"/>
    <property type="match status" value="1"/>
</dbReference>
<reference evidence="7 8" key="1">
    <citation type="journal article" date="2016" name="Genome Biol. Evol.">
        <title>Divergent and convergent evolution of fungal pathogenicity.</title>
        <authorList>
            <person name="Shang Y."/>
            <person name="Xiao G."/>
            <person name="Zheng P."/>
            <person name="Cen K."/>
            <person name="Zhan S."/>
            <person name="Wang C."/>
        </authorList>
    </citation>
    <scope>NUCLEOTIDE SEQUENCE [LARGE SCALE GENOMIC DNA]</scope>
    <source>
        <strain evidence="7 8">RCEF 264</strain>
    </source>
</reference>
<evidence type="ECO:0000256" key="2">
    <source>
        <dbReference type="ARBA" id="ARBA00022857"/>
    </source>
</evidence>
<evidence type="ECO:0000313" key="8">
    <source>
        <dbReference type="Proteomes" id="UP000076874"/>
    </source>
</evidence>
<evidence type="ECO:0000256" key="5">
    <source>
        <dbReference type="ARBA" id="ARBA00023098"/>
    </source>
</evidence>
<evidence type="ECO:0000313" key="7">
    <source>
        <dbReference type="EMBL" id="OAA52954.1"/>
    </source>
</evidence>
<sequence>MPPAPWDGASSADQLFVLVTGANSGIGLGICQRLIDEFVAAHPGPGAHLALIVTTRSPSKARATRVALRQHLARRVAAAARKTRTGTPTDLHPGRIHVAGLELDLCCLPSVYAAADRLVHGTVDVFSGIDDGPQHNDNSFVSARIPRLDSVVLNAGIGGFTGMHWGRFAWNVLTAGFVQATTYPQFKMAQRGLRVDPLTGRYVSAAADAHEQPEQGLEDRTLGAVFCANVFGHYVLVHALLPLLRRSTVDDHHDVLPPPPPARVIWESSVESVCWRYLAPDDLQGLCTDAPGGRGGQGVLGGGDGR</sequence>
<dbReference type="GO" id="GO:0005789">
    <property type="term" value="C:endoplasmic reticulum membrane"/>
    <property type="evidence" value="ECO:0007669"/>
    <property type="project" value="TreeGrafter"/>
</dbReference>
<keyword evidence="2" id="KW-0521">NADP</keyword>
<comment type="caution">
    <text evidence="7">The sequence shown here is derived from an EMBL/GenBank/DDBJ whole genome shotgun (WGS) entry which is preliminary data.</text>
</comment>
<evidence type="ECO:0000256" key="3">
    <source>
        <dbReference type="ARBA" id="ARBA00022955"/>
    </source>
</evidence>
<organism evidence="7 8">
    <name type="scientific">Niveomyces insectorum RCEF 264</name>
    <dbReference type="NCBI Taxonomy" id="1081102"/>
    <lineage>
        <taxon>Eukaryota</taxon>
        <taxon>Fungi</taxon>
        <taxon>Dikarya</taxon>
        <taxon>Ascomycota</taxon>
        <taxon>Pezizomycotina</taxon>
        <taxon>Sordariomycetes</taxon>
        <taxon>Hypocreomycetidae</taxon>
        <taxon>Hypocreales</taxon>
        <taxon>Cordycipitaceae</taxon>
        <taxon>Niveomyces</taxon>
    </lineage>
</organism>